<comment type="caution">
    <text evidence="1">The sequence shown here is derived from an EMBL/GenBank/DDBJ whole genome shotgun (WGS) entry which is preliminary data.</text>
</comment>
<sequence>MNEYTKLEELQIANLQDSWSIIYEEMASALIQQCGISGESVLRQGIRDYGIERGTKMRERHLSMGLKLNLKNLFSYFDLPSDPRFKREKISLTPQQRLSYTLVCPIAQQWISDGNKHLGRIYCEEFHHACFSAYAEKSQTNLAKTLTEDGDNYCCFSVYLRPGNMTEQERKEAFEEYDSDYCLSEDFQYDLGTHKDGYNRLSILIIYFIAKEAISQLGEHGETAVIQGIIQLRQHLMEFMKARAEAIDVPCDQRFLEKNMPLRLTFAEETLWNEYCDSKITTLIKKYFYDKIDEFFEE</sequence>
<gene>
    <name evidence="1" type="ORF">D0435_09810</name>
</gene>
<protein>
    <recommendedName>
        <fullName evidence="3">L-2-amino-thiazoline-4-carboxylic acid hydrolase</fullName>
    </recommendedName>
</protein>
<evidence type="ECO:0000313" key="1">
    <source>
        <dbReference type="EMBL" id="NBH61946.1"/>
    </source>
</evidence>
<dbReference type="AlphaFoldDB" id="A0A845QK24"/>
<dbReference type="Pfam" id="PF14196">
    <property type="entry name" value="ATC_hydrolase"/>
    <property type="match status" value="1"/>
</dbReference>
<dbReference type="EMBL" id="QXWK01000017">
    <property type="protein sequence ID" value="NBH61946.1"/>
    <property type="molecule type" value="Genomic_DNA"/>
</dbReference>
<organism evidence="1 2">
    <name type="scientific">Anaerotruncus colihominis</name>
    <dbReference type="NCBI Taxonomy" id="169435"/>
    <lineage>
        <taxon>Bacteria</taxon>
        <taxon>Bacillati</taxon>
        <taxon>Bacillota</taxon>
        <taxon>Clostridia</taxon>
        <taxon>Eubacteriales</taxon>
        <taxon>Oscillospiraceae</taxon>
        <taxon>Anaerotruncus</taxon>
    </lineage>
</organism>
<name>A0A845QK24_9FIRM</name>
<dbReference type="Proteomes" id="UP000446866">
    <property type="component" value="Unassembled WGS sequence"/>
</dbReference>
<keyword evidence="2" id="KW-1185">Reference proteome</keyword>
<evidence type="ECO:0008006" key="3">
    <source>
        <dbReference type="Google" id="ProtNLM"/>
    </source>
</evidence>
<dbReference type="RefSeq" id="WP_160202227.1">
    <property type="nucleotide sequence ID" value="NZ_QXWK01000017.1"/>
</dbReference>
<dbReference type="InterPro" id="IPR026002">
    <property type="entry name" value="ATC_hydrolase-like"/>
</dbReference>
<reference evidence="1 2" key="1">
    <citation type="submission" date="2018-08" db="EMBL/GenBank/DDBJ databases">
        <title>Murine metabolic-syndrome-specific gut microbial biobank.</title>
        <authorList>
            <person name="Liu C."/>
        </authorList>
    </citation>
    <scope>NUCLEOTIDE SEQUENCE [LARGE SCALE GENOMIC DNA]</scope>
    <source>
        <strain evidence="1 2">28</strain>
    </source>
</reference>
<evidence type="ECO:0000313" key="2">
    <source>
        <dbReference type="Proteomes" id="UP000446866"/>
    </source>
</evidence>
<accession>A0A845QK24</accession>
<proteinExistence type="predicted"/>